<keyword evidence="2" id="KW-1185">Reference proteome</keyword>
<name>A0A0L0UPG3_9BASI</name>
<proteinExistence type="predicted"/>
<reference evidence="2" key="1">
    <citation type="submission" date="2014-03" db="EMBL/GenBank/DDBJ databases">
        <title>The Genome Sequence of Puccinia striiformis f. sp. tritici PST-78.</title>
        <authorList>
            <consortium name="The Broad Institute Genome Sequencing Platform"/>
            <person name="Cuomo C."/>
            <person name="Hulbert S."/>
            <person name="Chen X."/>
            <person name="Walker B."/>
            <person name="Young S.K."/>
            <person name="Zeng Q."/>
            <person name="Gargeya S."/>
            <person name="Fitzgerald M."/>
            <person name="Haas B."/>
            <person name="Abouelleil A."/>
            <person name="Alvarado L."/>
            <person name="Arachchi H.M."/>
            <person name="Berlin A.M."/>
            <person name="Chapman S.B."/>
            <person name="Goldberg J."/>
            <person name="Griggs A."/>
            <person name="Gujja S."/>
            <person name="Hansen M."/>
            <person name="Howarth C."/>
            <person name="Imamovic A."/>
            <person name="Larimer J."/>
            <person name="McCowan C."/>
            <person name="Montmayeur A."/>
            <person name="Murphy C."/>
            <person name="Neiman D."/>
            <person name="Pearson M."/>
            <person name="Priest M."/>
            <person name="Roberts A."/>
            <person name="Saif S."/>
            <person name="Shea T."/>
            <person name="Sisk P."/>
            <person name="Sykes S."/>
            <person name="Wortman J."/>
            <person name="Nusbaum C."/>
            <person name="Birren B."/>
        </authorList>
    </citation>
    <scope>NUCLEOTIDE SEQUENCE [LARGE SCALE GENOMIC DNA]</scope>
    <source>
        <strain evidence="2">race PST-78</strain>
    </source>
</reference>
<evidence type="ECO:0000313" key="1">
    <source>
        <dbReference type="EMBL" id="KNE88684.1"/>
    </source>
</evidence>
<sequence length="95" mass="11175">MPHTPSRIQLWFEVGRFKKLTPCDQMKHKFEDWPYVRTHVVYDITTKKDYIQMDAIIGHGATWKLPQGCFGIRRKALLVVDLSKKGLNPLYETLE</sequence>
<dbReference type="EMBL" id="AJIL01001158">
    <property type="protein sequence ID" value="KNE88684.1"/>
    <property type="molecule type" value="Genomic_DNA"/>
</dbReference>
<accession>A0A0L0UPG3</accession>
<protein>
    <submittedName>
        <fullName evidence="1">Uncharacterized protein</fullName>
    </submittedName>
</protein>
<organism evidence="1 2">
    <name type="scientific">Puccinia striiformis f. sp. tritici PST-78</name>
    <dbReference type="NCBI Taxonomy" id="1165861"/>
    <lineage>
        <taxon>Eukaryota</taxon>
        <taxon>Fungi</taxon>
        <taxon>Dikarya</taxon>
        <taxon>Basidiomycota</taxon>
        <taxon>Pucciniomycotina</taxon>
        <taxon>Pucciniomycetes</taxon>
        <taxon>Pucciniales</taxon>
        <taxon>Pucciniaceae</taxon>
        <taxon>Puccinia</taxon>
    </lineage>
</organism>
<evidence type="ECO:0000313" key="2">
    <source>
        <dbReference type="Proteomes" id="UP000054564"/>
    </source>
</evidence>
<gene>
    <name evidence="1" type="ORF">PSTG_17899</name>
</gene>
<comment type="caution">
    <text evidence="1">The sequence shown here is derived from an EMBL/GenBank/DDBJ whole genome shotgun (WGS) entry which is preliminary data.</text>
</comment>
<dbReference type="Proteomes" id="UP000054564">
    <property type="component" value="Unassembled WGS sequence"/>
</dbReference>
<dbReference type="AlphaFoldDB" id="A0A0L0UPG3"/>